<protein>
    <submittedName>
        <fullName evidence="2">Uncharacterized protein</fullName>
    </submittedName>
</protein>
<accession>A0A4Z2IWS1</accession>
<keyword evidence="3" id="KW-1185">Reference proteome</keyword>
<organism evidence="2 3">
    <name type="scientific">Liparis tanakae</name>
    <name type="common">Tanaka's snailfish</name>
    <dbReference type="NCBI Taxonomy" id="230148"/>
    <lineage>
        <taxon>Eukaryota</taxon>
        <taxon>Metazoa</taxon>
        <taxon>Chordata</taxon>
        <taxon>Craniata</taxon>
        <taxon>Vertebrata</taxon>
        <taxon>Euteleostomi</taxon>
        <taxon>Actinopterygii</taxon>
        <taxon>Neopterygii</taxon>
        <taxon>Teleostei</taxon>
        <taxon>Neoteleostei</taxon>
        <taxon>Acanthomorphata</taxon>
        <taxon>Eupercaria</taxon>
        <taxon>Perciformes</taxon>
        <taxon>Cottioidei</taxon>
        <taxon>Cottales</taxon>
        <taxon>Liparidae</taxon>
        <taxon>Liparis</taxon>
    </lineage>
</organism>
<feature type="region of interest" description="Disordered" evidence="1">
    <location>
        <begin position="1"/>
        <end position="38"/>
    </location>
</feature>
<reference evidence="2 3" key="1">
    <citation type="submission" date="2019-03" db="EMBL/GenBank/DDBJ databases">
        <title>First draft genome of Liparis tanakae, snailfish: a comprehensive survey of snailfish specific genes.</title>
        <authorList>
            <person name="Kim W."/>
            <person name="Song I."/>
            <person name="Jeong J.-H."/>
            <person name="Kim D."/>
            <person name="Kim S."/>
            <person name="Ryu S."/>
            <person name="Song J.Y."/>
            <person name="Lee S.K."/>
        </authorList>
    </citation>
    <scope>NUCLEOTIDE SEQUENCE [LARGE SCALE GENOMIC DNA]</scope>
    <source>
        <tissue evidence="2">Muscle</tissue>
    </source>
</reference>
<dbReference type="EMBL" id="SRLO01000045">
    <property type="protein sequence ID" value="TNN81732.1"/>
    <property type="molecule type" value="Genomic_DNA"/>
</dbReference>
<proteinExistence type="predicted"/>
<comment type="caution">
    <text evidence="2">The sequence shown here is derived from an EMBL/GenBank/DDBJ whole genome shotgun (WGS) entry which is preliminary data.</text>
</comment>
<evidence type="ECO:0000256" key="1">
    <source>
        <dbReference type="SAM" id="MobiDB-lite"/>
    </source>
</evidence>
<sequence length="67" mass="7319">MTNEASDTRDFMIRSCRDSGQQPPVPMTTGRLPRPRGAAMKTRCAGGVVCLKVLVVHETRCDAQISD</sequence>
<dbReference type="AlphaFoldDB" id="A0A4Z2IWS1"/>
<gene>
    <name evidence="2" type="ORF">EYF80_008178</name>
</gene>
<dbReference type="Proteomes" id="UP000314294">
    <property type="component" value="Unassembled WGS sequence"/>
</dbReference>
<name>A0A4Z2IWS1_9TELE</name>
<evidence type="ECO:0000313" key="2">
    <source>
        <dbReference type="EMBL" id="TNN81732.1"/>
    </source>
</evidence>
<feature type="compositionally biased region" description="Basic and acidic residues" evidence="1">
    <location>
        <begin position="1"/>
        <end position="17"/>
    </location>
</feature>
<evidence type="ECO:0000313" key="3">
    <source>
        <dbReference type="Proteomes" id="UP000314294"/>
    </source>
</evidence>